<dbReference type="InterPro" id="IPR024029">
    <property type="entry name" value="Pyridox_Oxase_FMN-dep"/>
</dbReference>
<dbReference type="InterPro" id="IPR011576">
    <property type="entry name" value="Pyridox_Oxase_N"/>
</dbReference>
<keyword evidence="3" id="KW-1185">Reference proteome</keyword>
<dbReference type="AlphaFoldDB" id="A0A4Y3VUG1"/>
<dbReference type="RefSeq" id="WP_229866322.1">
    <property type="nucleotide sequence ID" value="NZ_BJND01000115.1"/>
</dbReference>
<evidence type="ECO:0000313" key="2">
    <source>
        <dbReference type="EMBL" id="GEC10497.1"/>
    </source>
</evidence>
<dbReference type="Pfam" id="PF01243">
    <property type="entry name" value="PNPOx_N"/>
    <property type="match status" value="1"/>
</dbReference>
<protein>
    <recommendedName>
        <fullName evidence="1">Pyridoxamine 5'-phosphate oxidase N-terminal domain-containing protein</fullName>
    </recommendedName>
</protein>
<dbReference type="EMBL" id="BJND01000115">
    <property type="protein sequence ID" value="GEC10497.1"/>
    <property type="molecule type" value="Genomic_DNA"/>
</dbReference>
<gene>
    <name evidence="2" type="ORF">SSP24_81520</name>
</gene>
<evidence type="ECO:0000259" key="1">
    <source>
        <dbReference type="Pfam" id="PF01243"/>
    </source>
</evidence>
<organism evidence="2 3">
    <name type="scientific">Streptomyces spinoverrucosus</name>
    <dbReference type="NCBI Taxonomy" id="284043"/>
    <lineage>
        <taxon>Bacteria</taxon>
        <taxon>Bacillati</taxon>
        <taxon>Actinomycetota</taxon>
        <taxon>Actinomycetes</taxon>
        <taxon>Kitasatosporales</taxon>
        <taxon>Streptomycetaceae</taxon>
        <taxon>Streptomyces</taxon>
    </lineage>
</organism>
<dbReference type="PANTHER" id="PTHR42815:SF2">
    <property type="entry name" value="FAD-BINDING, PUTATIVE (AFU_ORTHOLOGUE AFUA_6G07600)-RELATED"/>
    <property type="match status" value="1"/>
</dbReference>
<feature type="domain" description="Pyridoxamine 5'-phosphate oxidase N-terminal" evidence="1">
    <location>
        <begin position="42"/>
        <end position="162"/>
    </location>
</feature>
<reference evidence="2 3" key="1">
    <citation type="submission" date="2019-06" db="EMBL/GenBank/DDBJ databases">
        <title>Whole genome shotgun sequence of Streptomyces spinoverrucosus NBRC 14228.</title>
        <authorList>
            <person name="Hosoyama A."/>
            <person name="Uohara A."/>
            <person name="Ohji S."/>
            <person name="Ichikawa N."/>
        </authorList>
    </citation>
    <scope>NUCLEOTIDE SEQUENCE [LARGE SCALE GENOMIC DNA]</scope>
    <source>
        <strain evidence="2 3">NBRC 14228</strain>
    </source>
</reference>
<accession>A0A4Y3VUG1</accession>
<sequence length="217" mass="24121">MTRSDGLMEDEGFTEVGSEAELRELIARPDAPVERKQLSRLDAHARTWIARSPFCLLATAGADGTCDVSPRGDAPGFVHVPSDRALAIPDRPGNRRLDGLRNILANPHAGLLFVIPGIQETLRVNGRARIISNAPFMQDMAVHGKRPVLALWLEVEEAYFHCARAFKRSRLWDAGQWPDRAGVPTFGRILKDQLRLDRPAAELDALIAARDRDELYP</sequence>
<dbReference type="PANTHER" id="PTHR42815">
    <property type="entry name" value="FAD-BINDING, PUTATIVE (AFU_ORTHOLOGUE AFUA_6G07600)-RELATED"/>
    <property type="match status" value="1"/>
</dbReference>
<dbReference type="SUPFAM" id="SSF50475">
    <property type="entry name" value="FMN-binding split barrel"/>
    <property type="match status" value="1"/>
</dbReference>
<dbReference type="Gene3D" id="2.30.110.10">
    <property type="entry name" value="Electron Transport, Fmn-binding Protein, Chain A"/>
    <property type="match status" value="1"/>
</dbReference>
<name>A0A4Y3VUG1_9ACTN</name>
<proteinExistence type="predicted"/>
<evidence type="ECO:0000313" key="3">
    <source>
        <dbReference type="Proteomes" id="UP000317881"/>
    </source>
</evidence>
<dbReference type="Proteomes" id="UP000317881">
    <property type="component" value="Unassembled WGS sequence"/>
</dbReference>
<dbReference type="InterPro" id="IPR012349">
    <property type="entry name" value="Split_barrel_FMN-bd"/>
</dbReference>
<dbReference type="NCBIfam" id="TIGR04025">
    <property type="entry name" value="PPOX_FMN_DR2398"/>
    <property type="match status" value="1"/>
</dbReference>
<comment type="caution">
    <text evidence="2">The sequence shown here is derived from an EMBL/GenBank/DDBJ whole genome shotgun (WGS) entry which is preliminary data.</text>
</comment>